<dbReference type="EMBL" id="AMEM01000041">
    <property type="protein sequence ID" value="EKX87839.1"/>
    <property type="molecule type" value="Genomic_DNA"/>
</dbReference>
<comment type="caution">
    <text evidence="2">The sequence shown here is derived from an EMBL/GenBank/DDBJ whole genome shotgun (WGS) entry which is preliminary data.</text>
</comment>
<reference evidence="2 3" key="1">
    <citation type="submission" date="2012-05" db="EMBL/GenBank/DDBJ databases">
        <authorList>
            <person name="Weinstock G."/>
            <person name="Sodergren E."/>
            <person name="Lobos E.A."/>
            <person name="Fulton L."/>
            <person name="Fulton R."/>
            <person name="Courtney L."/>
            <person name="Fronick C."/>
            <person name="O'Laughlin M."/>
            <person name="Godfrey J."/>
            <person name="Wilson R.M."/>
            <person name="Miner T."/>
            <person name="Farmer C."/>
            <person name="Delehaunty K."/>
            <person name="Cordes M."/>
            <person name="Minx P."/>
            <person name="Tomlinson C."/>
            <person name="Chen J."/>
            <person name="Wollam A."/>
            <person name="Pepin K.H."/>
            <person name="Bhonagiri V."/>
            <person name="Zhang X."/>
            <person name="Suruliraj S."/>
            <person name="Warren W."/>
            <person name="Mitreva M."/>
            <person name="Mardis E.R."/>
            <person name="Wilson R.K."/>
        </authorList>
    </citation>
    <scope>NUCLEOTIDE SEQUENCE [LARGE SCALE GENOMIC DNA]</scope>
    <source>
        <strain evidence="2 3">F0235</strain>
    </source>
</reference>
<evidence type="ECO:0000313" key="2">
    <source>
        <dbReference type="EMBL" id="EKX87839.1"/>
    </source>
</evidence>
<keyword evidence="1" id="KW-0472">Membrane</keyword>
<dbReference type="Proteomes" id="UP000010445">
    <property type="component" value="Unassembled WGS sequence"/>
</dbReference>
<protein>
    <submittedName>
        <fullName evidence="2">Uncharacterized protein</fullName>
    </submittedName>
</protein>
<evidence type="ECO:0000313" key="3">
    <source>
        <dbReference type="Proteomes" id="UP000010445"/>
    </source>
</evidence>
<sequence length="47" mass="5240">MCCGKSFSALDPELGSRKTKVFSCLQLLTVNGILGGVFTFWQERSRK</sequence>
<name>L1MA35_9CORY</name>
<dbReference type="HOGENOM" id="CLU_3166929_0_0_11"/>
<keyword evidence="3" id="KW-1185">Reference proteome</keyword>
<dbReference type="AlphaFoldDB" id="L1MA35"/>
<feature type="transmembrane region" description="Helical" evidence="1">
    <location>
        <begin position="20"/>
        <end position="41"/>
    </location>
</feature>
<organism evidence="2 3">
    <name type="scientific">Corynebacterium durum F0235</name>
    <dbReference type="NCBI Taxonomy" id="1035195"/>
    <lineage>
        <taxon>Bacteria</taxon>
        <taxon>Bacillati</taxon>
        <taxon>Actinomycetota</taxon>
        <taxon>Actinomycetes</taxon>
        <taxon>Mycobacteriales</taxon>
        <taxon>Corynebacteriaceae</taxon>
        <taxon>Corynebacterium</taxon>
    </lineage>
</organism>
<keyword evidence="1" id="KW-1133">Transmembrane helix</keyword>
<accession>L1MA35</accession>
<keyword evidence="1" id="KW-0812">Transmembrane</keyword>
<gene>
    <name evidence="2" type="ORF">HMPREF9997_02617</name>
</gene>
<evidence type="ECO:0000256" key="1">
    <source>
        <dbReference type="SAM" id="Phobius"/>
    </source>
</evidence>
<proteinExistence type="predicted"/>